<evidence type="ECO:0000256" key="1">
    <source>
        <dbReference type="SAM" id="SignalP"/>
    </source>
</evidence>
<protein>
    <submittedName>
        <fullName evidence="2">Uncharacterized protein</fullName>
    </submittedName>
</protein>
<evidence type="ECO:0000313" key="2">
    <source>
        <dbReference type="EMBL" id="PIM52284.1"/>
    </source>
</evidence>
<comment type="caution">
    <text evidence="2">The sequence shown here is derived from an EMBL/GenBank/DDBJ whole genome shotgun (WGS) entry which is preliminary data.</text>
</comment>
<keyword evidence="3" id="KW-1185">Reference proteome</keyword>
<organism evidence="2 3">
    <name type="scientific">Roseateles chitinivorans</name>
    <dbReference type="NCBI Taxonomy" id="2917965"/>
    <lineage>
        <taxon>Bacteria</taxon>
        <taxon>Pseudomonadati</taxon>
        <taxon>Pseudomonadota</taxon>
        <taxon>Betaproteobacteria</taxon>
        <taxon>Burkholderiales</taxon>
        <taxon>Sphaerotilaceae</taxon>
        <taxon>Roseateles</taxon>
    </lineage>
</organism>
<dbReference type="Proteomes" id="UP000231501">
    <property type="component" value="Unassembled WGS sequence"/>
</dbReference>
<dbReference type="AlphaFoldDB" id="A0A2G9C9H5"/>
<sequence length="127" mass="13169">MAKGLMAAGLLAASIAAIAQVPYVFSYNPGPTRGTKWMARASDGNAEGSASVVASSPRPVWARICYTIGPSDSTVSVYAQTRNEEPRAFEIAWGGCSDVFGTSIWIGNPHGQPVGGHYGVAPATPLD</sequence>
<feature type="signal peptide" evidence="1">
    <location>
        <begin position="1"/>
        <end position="19"/>
    </location>
</feature>
<proteinExistence type="predicted"/>
<accession>A0A2G9C9H5</accession>
<name>A0A2G9C9H5_9BURK</name>
<reference evidence="2 3" key="1">
    <citation type="submission" date="2017-11" db="EMBL/GenBank/DDBJ databases">
        <title>Draft genome sequence of Mitsuaria sp. HWN-4.</title>
        <authorList>
            <person name="Gundlapally S.R."/>
        </authorList>
    </citation>
    <scope>NUCLEOTIDE SEQUENCE [LARGE SCALE GENOMIC DNA]</scope>
    <source>
        <strain evidence="2 3">HWN-4</strain>
    </source>
</reference>
<dbReference type="EMBL" id="PEOG01000041">
    <property type="protein sequence ID" value="PIM52284.1"/>
    <property type="molecule type" value="Genomic_DNA"/>
</dbReference>
<evidence type="ECO:0000313" key="3">
    <source>
        <dbReference type="Proteomes" id="UP000231501"/>
    </source>
</evidence>
<keyword evidence="1" id="KW-0732">Signal</keyword>
<gene>
    <name evidence="2" type="ORF">CS062_15455</name>
</gene>
<feature type="chain" id="PRO_5013694894" evidence="1">
    <location>
        <begin position="20"/>
        <end position="127"/>
    </location>
</feature>